<dbReference type="SMART" id="SM00547">
    <property type="entry name" value="ZnF_RBZ"/>
    <property type="match status" value="2"/>
</dbReference>
<evidence type="ECO:0000256" key="2">
    <source>
        <dbReference type="ARBA" id="ARBA00008448"/>
    </source>
</evidence>
<dbReference type="Pfam" id="PF00076">
    <property type="entry name" value="RRM_1"/>
    <property type="match status" value="1"/>
</dbReference>
<dbReference type="GO" id="GO:0006355">
    <property type="term" value="P:regulation of DNA-templated transcription"/>
    <property type="evidence" value="ECO:0007669"/>
    <property type="project" value="InterPro"/>
</dbReference>
<dbReference type="PROSITE" id="PS50199">
    <property type="entry name" value="ZF_RANBP2_2"/>
    <property type="match status" value="2"/>
</dbReference>
<dbReference type="PROSITE" id="PS50102">
    <property type="entry name" value="RRM"/>
    <property type="match status" value="1"/>
</dbReference>
<evidence type="ECO:0000256" key="10">
    <source>
        <dbReference type="SAM" id="MobiDB-lite"/>
    </source>
</evidence>
<evidence type="ECO:0000256" key="9">
    <source>
        <dbReference type="PROSITE-ProRule" id="PRU00322"/>
    </source>
</evidence>
<evidence type="ECO:0000256" key="6">
    <source>
        <dbReference type="ARBA" id="ARBA00022884"/>
    </source>
</evidence>
<dbReference type="AlphaFoldDB" id="B4N852"/>
<protein>
    <recommendedName>
        <fullName evidence="15">RanBP2-type domain-containing protein</fullName>
    </recommendedName>
</protein>
<reference evidence="13 14" key="1">
    <citation type="journal article" date="2007" name="Nature">
        <title>Evolution of genes and genomes on the Drosophila phylogeny.</title>
        <authorList>
            <consortium name="Drosophila 12 Genomes Consortium"/>
            <person name="Clark A.G."/>
            <person name="Eisen M.B."/>
            <person name="Smith D.R."/>
            <person name="Bergman C.M."/>
            <person name="Oliver B."/>
            <person name="Markow T.A."/>
            <person name="Kaufman T.C."/>
            <person name="Kellis M."/>
            <person name="Gelbart W."/>
            <person name="Iyer V.N."/>
            <person name="Pollard D.A."/>
            <person name="Sackton T.B."/>
            <person name="Larracuente A.M."/>
            <person name="Singh N.D."/>
            <person name="Abad J.P."/>
            <person name="Abt D.N."/>
            <person name="Adryan B."/>
            <person name="Aguade M."/>
            <person name="Akashi H."/>
            <person name="Anderson W.W."/>
            <person name="Aquadro C.F."/>
            <person name="Ardell D.H."/>
            <person name="Arguello R."/>
            <person name="Artieri C.G."/>
            <person name="Barbash D.A."/>
            <person name="Barker D."/>
            <person name="Barsanti P."/>
            <person name="Batterham P."/>
            <person name="Batzoglou S."/>
            <person name="Begun D."/>
            <person name="Bhutkar A."/>
            <person name="Blanco E."/>
            <person name="Bosak S.A."/>
            <person name="Bradley R.K."/>
            <person name="Brand A.D."/>
            <person name="Brent M.R."/>
            <person name="Brooks A.N."/>
            <person name="Brown R.H."/>
            <person name="Butlin R.K."/>
            <person name="Caggese C."/>
            <person name="Calvi B.R."/>
            <person name="Bernardo de Carvalho A."/>
            <person name="Caspi A."/>
            <person name="Castrezana S."/>
            <person name="Celniker S.E."/>
            <person name="Chang J.L."/>
            <person name="Chapple C."/>
            <person name="Chatterji S."/>
            <person name="Chinwalla A."/>
            <person name="Civetta A."/>
            <person name="Clifton S.W."/>
            <person name="Comeron J.M."/>
            <person name="Costello J.C."/>
            <person name="Coyne J.A."/>
            <person name="Daub J."/>
            <person name="David R.G."/>
            <person name="Delcher A.L."/>
            <person name="Delehaunty K."/>
            <person name="Do C.B."/>
            <person name="Ebling H."/>
            <person name="Edwards K."/>
            <person name="Eickbush T."/>
            <person name="Evans J.D."/>
            <person name="Filipski A."/>
            <person name="Findeiss S."/>
            <person name="Freyhult E."/>
            <person name="Fulton L."/>
            <person name="Fulton R."/>
            <person name="Garcia A.C."/>
            <person name="Gardiner A."/>
            <person name="Garfield D.A."/>
            <person name="Garvin B.E."/>
            <person name="Gibson G."/>
            <person name="Gilbert D."/>
            <person name="Gnerre S."/>
            <person name="Godfrey J."/>
            <person name="Good R."/>
            <person name="Gotea V."/>
            <person name="Gravely B."/>
            <person name="Greenberg A.J."/>
            <person name="Griffiths-Jones S."/>
            <person name="Gross S."/>
            <person name="Guigo R."/>
            <person name="Gustafson E.A."/>
            <person name="Haerty W."/>
            <person name="Hahn M.W."/>
            <person name="Halligan D.L."/>
            <person name="Halpern A.L."/>
            <person name="Halter G.M."/>
            <person name="Han M.V."/>
            <person name="Heger A."/>
            <person name="Hillier L."/>
            <person name="Hinrichs A.S."/>
            <person name="Holmes I."/>
            <person name="Hoskins R.A."/>
            <person name="Hubisz M.J."/>
            <person name="Hultmark D."/>
            <person name="Huntley M.A."/>
            <person name="Jaffe D.B."/>
            <person name="Jagadeeshan S."/>
            <person name="Jeck W.R."/>
            <person name="Johnson J."/>
            <person name="Jones C.D."/>
            <person name="Jordan W.C."/>
            <person name="Karpen G.H."/>
            <person name="Kataoka E."/>
            <person name="Keightley P.D."/>
            <person name="Kheradpour P."/>
            <person name="Kirkness E.F."/>
            <person name="Koerich L.B."/>
            <person name="Kristiansen K."/>
            <person name="Kudrna D."/>
            <person name="Kulathinal R.J."/>
            <person name="Kumar S."/>
            <person name="Kwok R."/>
            <person name="Lander E."/>
            <person name="Langley C.H."/>
            <person name="Lapoint R."/>
            <person name="Lazzaro B.P."/>
            <person name="Lee S.J."/>
            <person name="Levesque L."/>
            <person name="Li R."/>
            <person name="Lin C.F."/>
            <person name="Lin M.F."/>
            <person name="Lindblad-Toh K."/>
            <person name="Llopart A."/>
            <person name="Long M."/>
            <person name="Low L."/>
            <person name="Lozovsky E."/>
            <person name="Lu J."/>
            <person name="Luo M."/>
            <person name="Machado C.A."/>
            <person name="Makalowski W."/>
            <person name="Marzo M."/>
            <person name="Matsuda M."/>
            <person name="Matzkin L."/>
            <person name="McAllister B."/>
            <person name="McBride C.S."/>
            <person name="McKernan B."/>
            <person name="McKernan K."/>
            <person name="Mendez-Lago M."/>
            <person name="Minx P."/>
            <person name="Mollenhauer M.U."/>
            <person name="Montooth K."/>
            <person name="Mount S.M."/>
            <person name="Mu X."/>
            <person name="Myers E."/>
            <person name="Negre B."/>
            <person name="Newfeld S."/>
            <person name="Nielsen R."/>
            <person name="Noor M.A."/>
            <person name="O'Grady P."/>
            <person name="Pachter L."/>
            <person name="Papaceit M."/>
            <person name="Parisi M.J."/>
            <person name="Parisi M."/>
            <person name="Parts L."/>
            <person name="Pedersen J.S."/>
            <person name="Pesole G."/>
            <person name="Phillippy A.M."/>
            <person name="Ponting C.P."/>
            <person name="Pop M."/>
            <person name="Porcelli D."/>
            <person name="Powell J.R."/>
            <person name="Prohaska S."/>
            <person name="Pruitt K."/>
            <person name="Puig M."/>
            <person name="Quesneville H."/>
            <person name="Ram K.R."/>
            <person name="Rand D."/>
            <person name="Rasmussen M.D."/>
            <person name="Reed L.K."/>
            <person name="Reenan R."/>
            <person name="Reily A."/>
            <person name="Remington K.A."/>
            <person name="Rieger T.T."/>
            <person name="Ritchie M.G."/>
            <person name="Robin C."/>
            <person name="Rogers Y.H."/>
            <person name="Rohde C."/>
            <person name="Rozas J."/>
            <person name="Rubenfield M.J."/>
            <person name="Ruiz A."/>
            <person name="Russo S."/>
            <person name="Salzberg S.L."/>
            <person name="Sanchez-Gracia A."/>
            <person name="Saranga D.J."/>
            <person name="Sato H."/>
            <person name="Schaeffer S.W."/>
            <person name="Schatz M.C."/>
            <person name="Schlenke T."/>
            <person name="Schwartz R."/>
            <person name="Segarra C."/>
            <person name="Singh R.S."/>
            <person name="Sirot L."/>
            <person name="Sirota M."/>
            <person name="Sisneros N.B."/>
            <person name="Smith C.D."/>
            <person name="Smith T.F."/>
            <person name="Spieth J."/>
            <person name="Stage D.E."/>
            <person name="Stark A."/>
            <person name="Stephan W."/>
            <person name="Strausberg R.L."/>
            <person name="Strempel S."/>
            <person name="Sturgill D."/>
            <person name="Sutton G."/>
            <person name="Sutton G.G."/>
            <person name="Tao W."/>
            <person name="Teichmann S."/>
            <person name="Tobari Y.N."/>
            <person name="Tomimura Y."/>
            <person name="Tsolas J.M."/>
            <person name="Valente V.L."/>
            <person name="Venter E."/>
            <person name="Venter J.C."/>
            <person name="Vicario S."/>
            <person name="Vieira F.G."/>
            <person name="Vilella A.J."/>
            <person name="Villasante A."/>
            <person name="Walenz B."/>
            <person name="Wang J."/>
            <person name="Wasserman M."/>
            <person name="Watts T."/>
            <person name="Wilson D."/>
            <person name="Wilson R.K."/>
            <person name="Wing R.A."/>
            <person name="Wolfner M.F."/>
            <person name="Wong A."/>
            <person name="Wong G.K."/>
            <person name="Wu C.I."/>
            <person name="Wu G."/>
            <person name="Yamamoto D."/>
            <person name="Yang H.P."/>
            <person name="Yang S.P."/>
            <person name="Yorke J.A."/>
            <person name="Yoshida K."/>
            <person name="Zdobnov E."/>
            <person name="Zhang P."/>
            <person name="Zhang Y."/>
            <person name="Zimin A.V."/>
            <person name="Baldwin J."/>
            <person name="Abdouelleil A."/>
            <person name="Abdulkadir J."/>
            <person name="Abebe A."/>
            <person name="Abera B."/>
            <person name="Abreu J."/>
            <person name="Acer S.C."/>
            <person name="Aftuck L."/>
            <person name="Alexander A."/>
            <person name="An P."/>
            <person name="Anderson E."/>
            <person name="Anderson S."/>
            <person name="Arachi H."/>
            <person name="Azer M."/>
            <person name="Bachantsang P."/>
            <person name="Barry A."/>
            <person name="Bayul T."/>
            <person name="Berlin A."/>
            <person name="Bessette D."/>
            <person name="Bloom T."/>
            <person name="Blye J."/>
            <person name="Boguslavskiy L."/>
            <person name="Bonnet C."/>
            <person name="Boukhgalter B."/>
            <person name="Bourzgui I."/>
            <person name="Brown A."/>
            <person name="Cahill P."/>
            <person name="Channer S."/>
            <person name="Cheshatsang Y."/>
            <person name="Chuda L."/>
            <person name="Citroen M."/>
            <person name="Collymore A."/>
            <person name="Cooke P."/>
            <person name="Costello M."/>
            <person name="D'Aco K."/>
            <person name="Daza R."/>
            <person name="De Haan G."/>
            <person name="DeGray S."/>
            <person name="DeMaso C."/>
            <person name="Dhargay N."/>
            <person name="Dooley K."/>
            <person name="Dooley E."/>
            <person name="Doricent M."/>
            <person name="Dorje P."/>
            <person name="Dorjee K."/>
            <person name="Dupes A."/>
            <person name="Elong R."/>
            <person name="Falk J."/>
            <person name="Farina A."/>
            <person name="Faro S."/>
            <person name="Ferguson D."/>
            <person name="Fisher S."/>
            <person name="Foley C.D."/>
            <person name="Franke A."/>
            <person name="Friedrich D."/>
            <person name="Gadbois L."/>
            <person name="Gearin G."/>
            <person name="Gearin C.R."/>
            <person name="Giannoukos G."/>
            <person name="Goode T."/>
            <person name="Graham J."/>
            <person name="Grandbois E."/>
            <person name="Grewal S."/>
            <person name="Gyaltsen K."/>
            <person name="Hafez N."/>
            <person name="Hagos B."/>
            <person name="Hall J."/>
            <person name="Henson C."/>
            <person name="Hollinger A."/>
            <person name="Honan T."/>
            <person name="Huard M.D."/>
            <person name="Hughes L."/>
            <person name="Hurhula B."/>
            <person name="Husby M.E."/>
            <person name="Kamat A."/>
            <person name="Kanga B."/>
            <person name="Kashin S."/>
            <person name="Khazanovich D."/>
            <person name="Kisner P."/>
            <person name="Lance K."/>
            <person name="Lara M."/>
            <person name="Lee W."/>
            <person name="Lennon N."/>
            <person name="Letendre F."/>
            <person name="LeVine R."/>
            <person name="Lipovsky A."/>
            <person name="Liu X."/>
            <person name="Liu J."/>
            <person name="Liu S."/>
            <person name="Lokyitsang T."/>
            <person name="Lokyitsang Y."/>
            <person name="Lubonja R."/>
            <person name="Lui A."/>
            <person name="MacDonald P."/>
            <person name="Magnisalis V."/>
            <person name="Maru K."/>
            <person name="Matthews C."/>
            <person name="McCusker W."/>
            <person name="McDonough S."/>
            <person name="Mehta T."/>
            <person name="Meldrim J."/>
            <person name="Meneus L."/>
            <person name="Mihai O."/>
            <person name="Mihalev A."/>
            <person name="Mihova T."/>
            <person name="Mittelman R."/>
            <person name="Mlenga V."/>
            <person name="Montmayeur A."/>
            <person name="Mulrain L."/>
            <person name="Navidi A."/>
            <person name="Naylor J."/>
            <person name="Negash T."/>
            <person name="Nguyen T."/>
            <person name="Nguyen N."/>
            <person name="Nicol R."/>
            <person name="Norbu C."/>
            <person name="Norbu N."/>
            <person name="Novod N."/>
            <person name="O'Neill B."/>
            <person name="Osman S."/>
            <person name="Markiewicz E."/>
            <person name="Oyono O.L."/>
            <person name="Patti C."/>
            <person name="Phunkhang P."/>
            <person name="Pierre F."/>
            <person name="Priest M."/>
            <person name="Raghuraman S."/>
            <person name="Rege F."/>
            <person name="Reyes R."/>
            <person name="Rise C."/>
            <person name="Rogov P."/>
            <person name="Ross K."/>
            <person name="Ryan E."/>
            <person name="Settipalli S."/>
            <person name="Shea T."/>
            <person name="Sherpa N."/>
            <person name="Shi L."/>
            <person name="Shih D."/>
            <person name="Sparrow T."/>
            <person name="Spaulding J."/>
            <person name="Stalker J."/>
            <person name="Stange-Thomann N."/>
            <person name="Stavropoulos S."/>
            <person name="Stone C."/>
            <person name="Strader C."/>
            <person name="Tesfaye S."/>
            <person name="Thomson T."/>
            <person name="Thoulutsang Y."/>
            <person name="Thoulutsang D."/>
            <person name="Topham K."/>
            <person name="Topping I."/>
            <person name="Tsamla T."/>
            <person name="Vassiliev H."/>
            <person name="Vo A."/>
            <person name="Wangchuk T."/>
            <person name="Wangdi T."/>
            <person name="Weiand M."/>
            <person name="Wilkinson J."/>
            <person name="Wilson A."/>
            <person name="Yadav S."/>
            <person name="Young G."/>
            <person name="Yu Q."/>
            <person name="Zembek L."/>
            <person name="Zhong D."/>
            <person name="Zimmer A."/>
            <person name="Zwirko Z."/>
            <person name="Jaffe D.B."/>
            <person name="Alvarez P."/>
            <person name="Brockman W."/>
            <person name="Butler J."/>
            <person name="Chin C."/>
            <person name="Gnerre S."/>
            <person name="Grabherr M."/>
            <person name="Kleber M."/>
            <person name="Mauceli E."/>
            <person name="MacCallum I."/>
        </authorList>
    </citation>
    <scope>NUCLEOTIDE SEQUENCE [LARGE SCALE GENOMIC DNA]</scope>
    <source>
        <strain evidence="14">Tucson 14030-0811.24</strain>
    </source>
</reference>
<sequence>MDFPVNIISASAFGSFGDIYRFEDGSGDARGPLLLGRSSYCGFGRVQGQGLDQNETEEGGVGGIGGHRDVGRRHSVATMATATTMAASSTMILSSRSSRFGLAEMNRNVVQPSMDIGEQRQQQYHRQQTGISMSFSMLLARSLTEEPTRMNPNIFPSVDGVPFIMLGQERFELEPETIFVLGMRLSVTKNDILMFFSSVGMIAVDHASKPRIFVYKNKITGRSKGEATITYINPFMAEMAIRCLNGRRFMGVTITVLPAYLSTRKGRGIRYRYPREFAPSNNREHQQDRQQQNRPRRPRKWRPARDNWYCMSCRNSNFVWRSNCNRCKASKSEYAAEPLFSGSPSFMRVARRWRIHKTDWECCYCFNKNFWYRQRCNRCHAPKAVDTPKPVTPPRSDKWELKLGSD</sequence>
<dbReference type="SMART" id="SM00360">
    <property type="entry name" value="RRM"/>
    <property type="match status" value="1"/>
</dbReference>
<comment type="similarity">
    <text evidence="2">Belongs to the RRM TET family.</text>
</comment>
<dbReference type="SMR" id="B4N852"/>
<dbReference type="InterPro" id="IPR035979">
    <property type="entry name" value="RBD_domain_sf"/>
</dbReference>
<keyword evidence="3" id="KW-0479">Metal-binding</keyword>
<dbReference type="InterPro" id="IPR036443">
    <property type="entry name" value="Znf_RanBP2_sf"/>
</dbReference>
<keyword evidence="5" id="KW-0862">Zinc</keyword>
<dbReference type="FunCoup" id="B4N852">
    <property type="interactions" value="66"/>
</dbReference>
<keyword evidence="14" id="KW-1185">Reference proteome</keyword>
<dbReference type="InterPro" id="IPR001876">
    <property type="entry name" value="Znf_RanBP2"/>
</dbReference>
<evidence type="ECO:0000256" key="7">
    <source>
        <dbReference type="ARBA" id="ARBA00023242"/>
    </source>
</evidence>
<dbReference type="InterPro" id="IPR012677">
    <property type="entry name" value="Nucleotide-bd_a/b_plait_sf"/>
</dbReference>
<feature type="domain" description="RanBP2-type" evidence="12">
    <location>
        <begin position="356"/>
        <end position="385"/>
    </location>
</feature>
<evidence type="ECO:0000256" key="4">
    <source>
        <dbReference type="ARBA" id="ARBA00022771"/>
    </source>
</evidence>
<dbReference type="GO" id="GO:0003723">
    <property type="term" value="F:RNA binding"/>
    <property type="evidence" value="ECO:0007669"/>
    <property type="project" value="UniProtKB-UniRule"/>
</dbReference>
<comment type="subcellular location">
    <subcellularLocation>
        <location evidence="1">Nucleus</location>
    </subcellularLocation>
</comment>
<feature type="domain" description="RanBP2-type" evidence="12">
    <location>
        <begin position="302"/>
        <end position="333"/>
    </location>
</feature>
<dbReference type="EMBL" id="CH964232">
    <property type="protein sequence ID" value="EDW81303.2"/>
    <property type="molecule type" value="Genomic_DNA"/>
</dbReference>
<dbReference type="SUPFAM" id="SSF90209">
    <property type="entry name" value="Ran binding protein zinc finger-like"/>
    <property type="match status" value="1"/>
</dbReference>
<feature type="domain" description="RRM" evidence="11">
    <location>
        <begin position="176"/>
        <end position="276"/>
    </location>
</feature>
<name>B4N852_DROWI</name>
<dbReference type="PANTHER" id="PTHR23238">
    <property type="entry name" value="RNA BINDING PROTEIN"/>
    <property type="match status" value="1"/>
</dbReference>
<proteinExistence type="inferred from homology"/>
<dbReference type="GO" id="GO:0005634">
    <property type="term" value="C:nucleus"/>
    <property type="evidence" value="ECO:0007669"/>
    <property type="project" value="UniProtKB-SubCell"/>
</dbReference>
<keyword evidence="7" id="KW-0539">Nucleus</keyword>
<feature type="region of interest" description="Disordered" evidence="10">
    <location>
        <begin position="280"/>
        <end position="301"/>
    </location>
</feature>
<evidence type="ECO:0000313" key="13">
    <source>
        <dbReference type="EMBL" id="EDW81303.2"/>
    </source>
</evidence>
<dbReference type="SUPFAM" id="SSF54928">
    <property type="entry name" value="RNA-binding domain, RBD"/>
    <property type="match status" value="1"/>
</dbReference>
<evidence type="ECO:0000313" key="14">
    <source>
        <dbReference type="Proteomes" id="UP000007798"/>
    </source>
</evidence>
<evidence type="ECO:0000256" key="8">
    <source>
        <dbReference type="PROSITE-ProRule" id="PRU00176"/>
    </source>
</evidence>
<organism evidence="13 14">
    <name type="scientific">Drosophila willistoni</name>
    <name type="common">Fruit fly</name>
    <dbReference type="NCBI Taxonomy" id="7260"/>
    <lineage>
        <taxon>Eukaryota</taxon>
        <taxon>Metazoa</taxon>
        <taxon>Ecdysozoa</taxon>
        <taxon>Arthropoda</taxon>
        <taxon>Hexapoda</taxon>
        <taxon>Insecta</taxon>
        <taxon>Pterygota</taxon>
        <taxon>Neoptera</taxon>
        <taxon>Endopterygota</taxon>
        <taxon>Diptera</taxon>
        <taxon>Brachycera</taxon>
        <taxon>Muscomorpha</taxon>
        <taxon>Ephydroidea</taxon>
        <taxon>Drosophilidae</taxon>
        <taxon>Drosophila</taxon>
        <taxon>Sophophora</taxon>
    </lineage>
</organism>
<evidence type="ECO:0000256" key="3">
    <source>
        <dbReference type="ARBA" id="ARBA00022723"/>
    </source>
</evidence>
<dbReference type="Gene3D" id="3.30.70.330">
    <property type="match status" value="1"/>
</dbReference>
<dbReference type="HOGENOM" id="CLU_1020387_0_0_1"/>
<feature type="compositionally biased region" description="Basic and acidic residues" evidence="10">
    <location>
        <begin position="395"/>
        <end position="406"/>
    </location>
</feature>
<evidence type="ECO:0000259" key="11">
    <source>
        <dbReference type="PROSITE" id="PS50102"/>
    </source>
</evidence>
<gene>
    <name evidence="13" type="primary">Dwil\GK11098</name>
    <name evidence="13" type="ORF">Dwil_GK11098</name>
</gene>
<dbReference type="PROSITE" id="PS01358">
    <property type="entry name" value="ZF_RANBP2_1"/>
    <property type="match status" value="2"/>
</dbReference>
<evidence type="ECO:0000259" key="12">
    <source>
        <dbReference type="PROSITE" id="PS50199"/>
    </source>
</evidence>
<dbReference type="InterPro" id="IPR034870">
    <property type="entry name" value="TET_fam"/>
</dbReference>
<dbReference type="InParanoid" id="B4N852"/>
<evidence type="ECO:0008006" key="15">
    <source>
        <dbReference type="Google" id="ProtNLM"/>
    </source>
</evidence>
<feature type="region of interest" description="Disordered" evidence="10">
    <location>
        <begin position="385"/>
        <end position="406"/>
    </location>
</feature>
<evidence type="ECO:0000256" key="5">
    <source>
        <dbReference type="ARBA" id="ARBA00022833"/>
    </source>
</evidence>
<evidence type="ECO:0000256" key="1">
    <source>
        <dbReference type="ARBA" id="ARBA00004123"/>
    </source>
</evidence>
<dbReference type="OrthoDB" id="76445at2759"/>
<dbReference type="GO" id="GO:0008270">
    <property type="term" value="F:zinc ion binding"/>
    <property type="evidence" value="ECO:0007669"/>
    <property type="project" value="UniProtKB-KW"/>
</dbReference>
<dbReference type="Proteomes" id="UP000007798">
    <property type="component" value="Unassembled WGS sequence"/>
</dbReference>
<dbReference type="InterPro" id="IPR000504">
    <property type="entry name" value="RRM_dom"/>
</dbReference>
<feature type="region of interest" description="Disordered" evidence="10">
    <location>
        <begin position="51"/>
        <end position="70"/>
    </location>
</feature>
<keyword evidence="4 9" id="KW-0863">Zinc-finger</keyword>
<dbReference type="STRING" id="7260.B4N852"/>
<accession>B4N852</accession>
<keyword evidence="6 8" id="KW-0694">RNA-binding</keyword>